<dbReference type="Gene3D" id="1.10.260.40">
    <property type="entry name" value="lambda repressor-like DNA-binding domains"/>
    <property type="match status" value="1"/>
</dbReference>
<sequence>MAASYKKLFKLLIDRDMKKKDFKEITGISQGTLNKLQNGGNVMVDVLEKICLNMDCNVEDIMEIYPDSIDSTKKRTARSV</sequence>
<comment type="caution">
    <text evidence="2">The sequence shown here is derived from an EMBL/GenBank/DDBJ whole genome shotgun (WGS) entry which is preliminary data.</text>
</comment>
<dbReference type="InterPro" id="IPR001387">
    <property type="entry name" value="Cro/C1-type_HTH"/>
</dbReference>
<dbReference type="AlphaFoldDB" id="A0A6L5Y824"/>
<reference evidence="2 3" key="1">
    <citation type="submission" date="2019-08" db="EMBL/GenBank/DDBJ databases">
        <title>In-depth cultivation of the pig gut microbiome towards novel bacterial diversity and tailored functional studies.</title>
        <authorList>
            <person name="Wylensek D."/>
            <person name="Hitch T.C.A."/>
            <person name="Clavel T."/>
        </authorList>
    </citation>
    <scope>NUCLEOTIDE SEQUENCE [LARGE SCALE GENOMIC DNA]</scope>
    <source>
        <strain evidence="2 3">WCA-MUC-591-APC-3H</strain>
    </source>
</reference>
<feature type="domain" description="HTH cro/C1-type" evidence="1">
    <location>
        <begin position="7"/>
        <end position="67"/>
    </location>
</feature>
<dbReference type="Pfam" id="PF13443">
    <property type="entry name" value="HTH_26"/>
    <property type="match status" value="1"/>
</dbReference>
<evidence type="ECO:0000313" key="2">
    <source>
        <dbReference type="EMBL" id="MST52786.1"/>
    </source>
</evidence>
<dbReference type="RefSeq" id="WP_154575165.1">
    <property type="nucleotide sequence ID" value="NZ_VUMZ01000015.1"/>
</dbReference>
<dbReference type="GeneID" id="303115816"/>
<evidence type="ECO:0000259" key="1">
    <source>
        <dbReference type="Pfam" id="PF13443"/>
    </source>
</evidence>
<dbReference type="Proteomes" id="UP000474676">
    <property type="component" value="Unassembled WGS sequence"/>
</dbReference>
<accession>A0A6L5Y824</accession>
<dbReference type="SUPFAM" id="SSF47413">
    <property type="entry name" value="lambda repressor-like DNA-binding domains"/>
    <property type="match status" value="1"/>
</dbReference>
<dbReference type="GO" id="GO:0003677">
    <property type="term" value="F:DNA binding"/>
    <property type="evidence" value="ECO:0007669"/>
    <property type="project" value="InterPro"/>
</dbReference>
<evidence type="ECO:0000313" key="3">
    <source>
        <dbReference type="Proteomes" id="UP000474676"/>
    </source>
</evidence>
<gene>
    <name evidence="2" type="ORF">FYJ64_10825</name>
</gene>
<dbReference type="InterPro" id="IPR010982">
    <property type="entry name" value="Lambda_DNA-bd_dom_sf"/>
</dbReference>
<protein>
    <submittedName>
        <fullName evidence="2">Helix-turn-helix domain-containing protein</fullName>
    </submittedName>
</protein>
<proteinExistence type="predicted"/>
<organism evidence="2 3">
    <name type="scientific">Hornefia butyriciproducens</name>
    <dbReference type="NCBI Taxonomy" id="2652293"/>
    <lineage>
        <taxon>Bacteria</taxon>
        <taxon>Bacillati</taxon>
        <taxon>Bacillota</taxon>
        <taxon>Clostridia</taxon>
        <taxon>Peptostreptococcales</taxon>
        <taxon>Anaerovoracaceae</taxon>
        <taxon>Hornefia</taxon>
    </lineage>
</organism>
<dbReference type="EMBL" id="VUMZ01000015">
    <property type="protein sequence ID" value="MST52786.1"/>
    <property type="molecule type" value="Genomic_DNA"/>
</dbReference>
<keyword evidence="3" id="KW-1185">Reference proteome</keyword>
<name>A0A6L5Y824_9FIRM</name>